<feature type="transmembrane region" description="Helical" evidence="1">
    <location>
        <begin position="20"/>
        <end position="41"/>
    </location>
</feature>
<gene>
    <name evidence="2" type="ORF">ACFQ5D_23380</name>
</gene>
<keyword evidence="3" id="KW-1185">Reference proteome</keyword>
<comment type="caution">
    <text evidence="2">The sequence shown here is derived from an EMBL/GenBank/DDBJ whole genome shotgun (WGS) entry which is preliminary data.</text>
</comment>
<dbReference type="RefSeq" id="WP_377570996.1">
    <property type="nucleotide sequence ID" value="NZ_JBHTNZ010000084.1"/>
</dbReference>
<dbReference type="Proteomes" id="UP001597340">
    <property type="component" value="Unassembled WGS sequence"/>
</dbReference>
<dbReference type="EMBL" id="JBHTNZ010000084">
    <property type="protein sequence ID" value="MFD1464198.1"/>
    <property type="molecule type" value="Genomic_DNA"/>
</dbReference>
<keyword evidence="1" id="KW-1133">Transmembrane helix</keyword>
<evidence type="ECO:0000256" key="1">
    <source>
        <dbReference type="SAM" id="Phobius"/>
    </source>
</evidence>
<reference evidence="3" key="1">
    <citation type="journal article" date="2019" name="Int. J. Syst. Evol. Microbiol.">
        <title>The Global Catalogue of Microorganisms (GCM) 10K type strain sequencing project: providing services to taxonomists for standard genome sequencing and annotation.</title>
        <authorList>
            <consortium name="The Broad Institute Genomics Platform"/>
            <consortium name="The Broad Institute Genome Sequencing Center for Infectious Disease"/>
            <person name="Wu L."/>
            <person name="Ma J."/>
        </authorList>
    </citation>
    <scope>NUCLEOTIDE SEQUENCE [LARGE SCALE GENOMIC DNA]</scope>
    <source>
        <strain evidence="3">CCM 9147</strain>
    </source>
</reference>
<name>A0ABW4DJT7_9BACL</name>
<protein>
    <submittedName>
        <fullName evidence="2">Uncharacterized protein</fullName>
    </submittedName>
</protein>
<keyword evidence="1" id="KW-0472">Membrane</keyword>
<evidence type="ECO:0000313" key="2">
    <source>
        <dbReference type="EMBL" id="MFD1464198.1"/>
    </source>
</evidence>
<proteinExistence type="predicted"/>
<evidence type="ECO:0000313" key="3">
    <source>
        <dbReference type="Proteomes" id="UP001597340"/>
    </source>
</evidence>
<accession>A0ABW4DJT7</accession>
<organism evidence="2 3">
    <name type="scientific">Paenibacillus farraposensis</name>
    <dbReference type="NCBI Taxonomy" id="2807095"/>
    <lineage>
        <taxon>Bacteria</taxon>
        <taxon>Bacillati</taxon>
        <taxon>Bacillota</taxon>
        <taxon>Bacilli</taxon>
        <taxon>Bacillales</taxon>
        <taxon>Paenibacillaceae</taxon>
        <taxon>Paenibacillus</taxon>
    </lineage>
</organism>
<keyword evidence="1" id="KW-0812">Transmembrane</keyword>
<feature type="non-terminal residue" evidence="2">
    <location>
        <position position="62"/>
    </location>
</feature>
<sequence length="62" mass="7178">MDAEFEVFARWLVGFFKFKNINTSIITFGVLTLSYLIFITLRSQTIVDILKSALFTIPIFIL</sequence>